<dbReference type="GO" id="GO:0005524">
    <property type="term" value="F:ATP binding"/>
    <property type="evidence" value="ECO:0007669"/>
    <property type="project" value="UniProtKB-KW"/>
</dbReference>
<evidence type="ECO:0000256" key="2">
    <source>
        <dbReference type="ARBA" id="ARBA00022840"/>
    </source>
</evidence>
<dbReference type="AlphaFoldDB" id="A0A0H2RA79"/>
<dbReference type="GO" id="GO:0005739">
    <property type="term" value="C:mitochondrion"/>
    <property type="evidence" value="ECO:0007669"/>
    <property type="project" value="TreeGrafter"/>
</dbReference>
<sequence>MSDSRGTVTVLFGLAVLYLAGILFADSERRASHVVNPGWESAKSAESDVKDQASHAPDTSPINVVDDKRTPASTSSTLGSTILVPSHALCVVSALCRAIVQRDLCSVQKHVSALPRLASTKHFLGFYPLTSALLSGDPEIVQLIIAQAGVSPNCKTDACELSLAEDDILRSEFSANPCHRLISGATAMHYACMTNKSQMIQIICRVSNDFLSKDDSDKAPDDYIDSSSDEGFEALRGFIAAREQWETRRDSFGKILKSNHGRPSSPDFMHYMWMHGYQSPPVFQNTWTYLHVAVMNQYLPFIELIAEADSALVNTQGSEFHECIPFVHTHSMPYEKVDGATPLHLAGLIGNFEIIAVLLKSKADWNIKDNVGRTAHDYVLLAHGEDQAQAFKDMVEEEERRRQTSKKEKSPVDGENTENILGRADGEDKSRNDTESSSEHSMEDDGDNEMGDNDVKGKGLDIEKIIGAKIIGQRGPVRSVASAIRLRKNGWVDPDRPLVMLFLGSSGVGKTELAKQIAMYVYGEDGAGLNAGEVVMELESDSKFVRIDMSEYQQAHTVANLMGSPKGYVGYNDGGFLTTKLQENPRAIVLLDEIEKAHPDVLTLFLQVFDDGPSEEIKLHSSELREVVERTEDRHGEYTRVIGEFNRQIHPILKHALKRDEFLGRINQIVVFLPLNKEEISIVINNELKTWKARAKKVHGIDLDWSAEVVEKLAEGYDVNYGVRSVINEVRRTAVQSVAEAQIRGIMRKNYLAYLTIDALDDISLNSERRTGHIRSRNGCRYPLDCM</sequence>
<dbReference type="PROSITE" id="PS50088">
    <property type="entry name" value="ANK_REPEAT"/>
    <property type="match status" value="1"/>
</dbReference>
<dbReference type="SMART" id="SM00248">
    <property type="entry name" value="ANK"/>
    <property type="match status" value="4"/>
</dbReference>
<dbReference type="Pfam" id="PF00023">
    <property type="entry name" value="Ank"/>
    <property type="match status" value="1"/>
</dbReference>
<name>A0A0H2RA79_9AGAM</name>
<keyword evidence="8" id="KW-1185">Reference proteome</keyword>
<dbReference type="InterPro" id="IPR019489">
    <property type="entry name" value="Clp_ATPase_C"/>
</dbReference>
<dbReference type="PANTHER" id="PTHR11638:SF93">
    <property type="entry name" value="MITOCHONDRIAL DISAGGREGASE"/>
    <property type="match status" value="1"/>
</dbReference>
<feature type="compositionally biased region" description="Basic and acidic residues" evidence="4">
    <location>
        <begin position="43"/>
        <end position="53"/>
    </location>
</feature>
<organism evidence="7 8">
    <name type="scientific">Schizopora paradoxa</name>
    <dbReference type="NCBI Taxonomy" id="27342"/>
    <lineage>
        <taxon>Eukaryota</taxon>
        <taxon>Fungi</taxon>
        <taxon>Dikarya</taxon>
        <taxon>Basidiomycota</taxon>
        <taxon>Agaricomycotina</taxon>
        <taxon>Agaricomycetes</taxon>
        <taxon>Hymenochaetales</taxon>
        <taxon>Schizoporaceae</taxon>
        <taxon>Schizopora</taxon>
    </lineage>
</organism>
<reference evidence="7 8" key="1">
    <citation type="submission" date="2015-04" db="EMBL/GenBank/DDBJ databases">
        <title>Complete genome sequence of Schizopora paradoxa KUC8140, a cosmopolitan wood degrader in East Asia.</title>
        <authorList>
            <consortium name="DOE Joint Genome Institute"/>
            <person name="Min B."/>
            <person name="Park H."/>
            <person name="Jang Y."/>
            <person name="Kim J.-J."/>
            <person name="Kim K.H."/>
            <person name="Pangilinan J."/>
            <person name="Lipzen A."/>
            <person name="Riley R."/>
            <person name="Grigoriev I.V."/>
            <person name="Spatafora J.W."/>
            <person name="Choi I.-G."/>
        </authorList>
    </citation>
    <scope>NUCLEOTIDE SEQUENCE [LARGE SCALE GENOMIC DNA]</scope>
    <source>
        <strain evidence="7 8">KUC8140</strain>
    </source>
</reference>
<dbReference type="InterPro" id="IPR036770">
    <property type="entry name" value="Ankyrin_rpt-contain_sf"/>
</dbReference>
<dbReference type="STRING" id="27342.A0A0H2RA79"/>
<dbReference type="Gene3D" id="3.40.50.300">
    <property type="entry name" value="P-loop containing nucleotide triphosphate hydrolases"/>
    <property type="match status" value="1"/>
</dbReference>
<dbReference type="OrthoDB" id="18170at2759"/>
<dbReference type="GO" id="GO:0016887">
    <property type="term" value="F:ATP hydrolysis activity"/>
    <property type="evidence" value="ECO:0007669"/>
    <property type="project" value="InterPro"/>
</dbReference>
<dbReference type="GO" id="GO:0034605">
    <property type="term" value="P:cellular response to heat"/>
    <property type="evidence" value="ECO:0007669"/>
    <property type="project" value="TreeGrafter"/>
</dbReference>
<dbReference type="SMART" id="SM00382">
    <property type="entry name" value="AAA"/>
    <property type="match status" value="1"/>
</dbReference>
<keyword evidence="3" id="KW-0040">ANK repeat</keyword>
<dbReference type="Pfam" id="PF07724">
    <property type="entry name" value="AAA_2"/>
    <property type="match status" value="1"/>
</dbReference>
<dbReference type="Pfam" id="PF10431">
    <property type="entry name" value="ClpB_D2-small"/>
    <property type="match status" value="1"/>
</dbReference>
<keyword evidence="2" id="KW-0067">ATP-binding</keyword>
<feature type="region of interest" description="Disordered" evidence="4">
    <location>
        <begin position="394"/>
        <end position="456"/>
    </location>
</feature>
<evidence type="ECO:0000256" key="3">
    <source>
        <dbReference type="PROSITE-ProRule" id="PRU00023"/>
    </source>
</evidence>
<dbReference type="InterPro" id="IPR002110">
    <property type="entry name" value="Ankyrin_rpt"/>
</dbReference>
<dbReference type="Gene3D" id="1.25.40.20">
    <property type="entry name" value="Ankyrin repeat-containing domain"/>
    <property type="match status" value="1"/>
</dbReference>
<feature type="domain" description="AAA+ ATPase" evidence="5">
    <location>
        <begin position="496"/>
        <end position="667"/>
    </location>
</feature>
<dbReference type="Proteomes" id="UP000053477">
    <property type="component" value="Unassembled WGS sequence"/>
</dbReference>
<feature type="repeat" description="ANK" evidence="3">
    <location>
        <begin position="338"/>
        <end position="370"/>
    </location>
</feature>
<dbReference type="InterPro" id="IPR003959">
    <property type="entry name" value="ATPase_AAA_core"/>
</dbReference>
<dbReference type="PROSITE" id="PS50297">
    <property type="entry name" value="ANK_REP_REGION"/>
    <property type="match status" value="1"/>
</dbReference>
<keyword evidence="7" id="KW-0378">Hydrolase</keyword>
<dbReference type="CDD" id="cd19499">
    <property type="entry name" value="RecA-like_ClpB_Hsp104-like"/>
    <property type="match status" value="1"/>
</dbReference>
<evidence type="ECO:0000313" key="7">
    <source>
        <dbReference type="EMBL" id="KLO08734.1"/>
    </source>
</evidence>
<dbReference type="InterPro" id="IPR050130">
    <property type="entry name" value="ClpA_ClpB"/>
</dbReference>
<dbReference type="SUPFAM" id="SSF48403">
    <property type="entry name" value="Ankyrin repeat"/>
    <property type="match status" value="1"/>
</dbReference>
<evidence type="ECO:0000259" key="5">
    <source>
        <dbReference type="SMART" id="SM00382"/>
    </source>
</evidence>
<feature type="compositionally biased region" description="Basic and acidic residues" evidence="4">
    <location>
        <begin position="398"/>
        <end position="412"/>
    </location>
</feature>
<dbReference type="InParanoid" id="A0A0H2RA79"/>
<feature type="domain" description="Clp ATPase C-terminal" evidence="6">
    <location>
        <begin position="675"/>
        <end position="765"/>
    </location>
</feature>
<gene>
    <name evidence="7" type="ORF">SCHPADRAFT_893640</name>
</gene>
<proteinExistence type="predicted"/>
<dbReference type="InterPro" id="IPR003593">
    <property type="entry name" value="AAA+_ATPase"/>
</dbReference>
<dbReference type="InterPro" id="IPR027417">
    <property type="entry name" value="P-loop_NTPase"/>
</dbReference>
<dbReference type="SUPFAM" id="SSF52540">
    <property type="entry name" value="P-loop containing nucleoside triphosphate hydrolases"/>
    <property type="match status" value="1"/>
</dbReference>
<protein>
    <submittedName>
        <fullName evidence="7">p-loop containing nucleoside triphosphate hydrolase protein</fullName>
    </submittedName>
</protein>
<dbReference type="EMBL" id="KQ086079">
    <property type="protein sequence ID" value="KLO08734.1"/>
    <property type="molecule type" value="Genomic_DNA"/>
</dbReference>
<evidence type="ECO:0000256" key="1">
    <source>
        <dbReference type="ARBA" id="ARBA00022741"/>
    </source>
</evidence>
<evidence type="ECO:0000256" key="4">
    <source>
        <dbReference type="SAM" id="MobiDB-lite"/>
    </source>
</evidence>
<accession>A0A0H2RA79</accession>
<dbReference type="PANTHER" id="PTHR11638">
    <property type="entry name" value="ATP-DEPENDENT CLP PROTEASE"/>
    <property type="match status" value="1"/>
</dbReference>
<dbReference type="SMART" id="SM01086">
    <property type="entry name" value="ClpB_D2-small"/>
    <property type="match status" value="1"/>
</dbReference>
<evidence type="ECO:0000313" key="8">
    <source>
        <dbReference type="Proteomes" id="UP000053477"/>
    </source>
</evidence>
<feature type="compositionally biased region" description="Basic and acidic residues" evidence="4">
    <location>
        <begin position="424"/>
        <end position="443"/>
    </location>
</feature>
<feature type="region of interest" description="Disordered" evidence="4">
    <location>
        <begin position="43"/>
        <end position="71"/>
    </location>
</feature>
<dbReference type="Gene3D" id="1.10.8.60">
    <property type="match status" value="1"/>
</dbReference>
<keyword evidence="1" id="KW-0547">Nucleotide-binding</keyword>
<evidence type="ECO:0000259" key="6">
    <source>
        <dbReference type="SMART" id="SM01086"/>
    </source>
</evidence>